<organism evidence="2 3">
    <name type="scientific">Deinococcus reticulitermitis</name>
    <dbReference type="NCBI Taxonomy" id="856736"/>
    <lineage>
        <taxon>Bacteria</taxon>
        <taxon>Thermotogati</taxon>
        <taxon>Deinococcota</taxon>
        <taxon>Deinococci</taxon>
        <taxon>Deinococcales</taxon>
        <taxon>Deinococcaceae</taxon>
        <taxon>Deinococcus</taxon>
    </lineage>
</organism>
<evidence type="ECO:0000313" key="2">
    <source>
        <dbReference type="EMBL" id="SEJ67465.1"/>
    </source>
</evidence>
<evidence type="ECO:0000256" key="1">
    <source>
        <dbReference type="SAM" id="SignalP"/>
    </source>
</evidence>
<dbReference type="STRING" id="856736.SAMN04488058_1148"/>
<dbReference type="Proteomes" id="UP000199223">
    <property type="component" value="Unassembled WGS sequence"/>
</dbReference>
<accession>A0A1H7B266</accession>
<sequence length="429" mass="46164">MKTLLALASLTLGAAHAADLRIYPSFSEVREPVTSTGTTLSVALPQEAWAGVIPGSLDLEGLAFDSAIQRLDPNWLSSLEGKTVYLRRQNGTGPAQVEPVTLIRARDLLVRDAQGRYFNVNYEDLQFDVLPPVNPQSPSQALVFNLPRAGSGTLSYLTRSVTWAPRYTLKASAAGANLAGLADIRNGSALPYDVKNTELYAGDVNVQAVTTSLTAADAVMESRAFAAPAPAPKIEGGGELRGLYKYTLSTAFTLPANSVVTLPFVTPKLTLFERFAGLNTYFSPGPREGTLDRAYRFKADDRLPAGPITVREDGRIVGQTQISETRKGGEVEFTVGDDPDVAYTRTVQTVSQSKDPKGNVTKTTYRVTYALENSKARAIRAEITERVGGRRIIIDNAAPVQNEGRAVLKVDLPAAGKVTRSFTVVVDNS</sequence>
<proteinExistence type="predicted"/>
<gene>
    <name evidence="2" type="ORF">SAMN04488058_1148</name>
</gene>
<dbReference type="AlphaFoldDB" id="A0A1H7B266"/>
<dbReference type="RefSeq" id="WP_092265100.1">
    <property type="nucleotide sequence ID" value="NZ_FNZA01000014.1"/>
</dbReference>
<evidence type="ECO:0000313" key="3">
    <source>
        <dbReference type="Proteomes" id="UP000199223"/>
    </source>
</evidence>
<name>A0A1H7B266_9DEIO</name>
<dbReference type="PANTHER" id="PTHR38075:SF1">
    <property type="entry name" value="DUF4139 DOMAIN-CONTAINING PROTEIN"/>
    <property type="match status" value="1"/>
</dbReference>
<keyword evidence="3" id="KW-1185">Reference proteome</keyword>
<keyword evidence="1" id="KW-0732">Signal</keyword>
<protein>
    <recommendedName>
        <fullName evidence="4">DUF4139 domain-containing protein</fullName>
    </recommendedName>
</protein>
<dbReference type="OrthoDB" id="58667at2"/>
<dbReference type="EMBL" id="FNZA01000014">
    <property type="protein sequence ID" value="SEJ67465.1"/>
    <property type="molecule type" value="Genomic_DNA"/>
</dbReference>
<feature type="signal peptide" evidence="1">
    <location>
        <begin position="1"/>
        <end position="17"/>
    </location>
</feature>
<evidence type="ECO:0008006" key="4">
    <source>
        <dbReference type="Google" id="ProtNLM"/>
    </source>
</evidence>
<feature type="chain" id="PRO_5011691518" description="DUF4139 domain-containing protein" evidence="1">
    <location>
        <begin position="18"/>
        <end position="429"/>
    </location>
</feature>
<reference evidence="3" key="1">
    <citation type="submission" date="2016-10" db="EMBL/GenBank/DDBJ databases">
        <authorList>
            <person name="Varghese N."/>
            <person name="Submissions S."/>
        </authorList>
    </citation>
    <scope>NUCLEOTIDE SEQUENCE [LARGE SCALE GENOMIC DNA]</scope>
    <source>
        <strain evidence="3">CGMCC 1.10218</strain>
    </source>
</reference>
<dbReference type="PANTHER" id="PTHR38075">
    <property type="entry name" value="DUF4139 DOMAIN-CONTAINING PROTEIN"/>
    <property type="match status" value="1"/>
</dbReference>